<accession>A0A1M7RBP6</accession>
<evidence type="ECO:0000259" key="4">
    <source>
        <dbReference type="PROSITE" id="PS50109"/>
    </source>
</evidence>
<comment type="catalytic activity">
    <reaction evidence="1">
        <text>ATP + protein L-histidine = ADP + protein N-phospho-L-histidine.</text>
        <dbReference type="EC" id="2.7.13.3"/>
    </reaction>
</comment>
<dbReference type="PRINTS" id="PR00344">
    <property type="entry name" value="BCTRLSENSOR"/>
</dbReference>
<dbReference type="InterPro" id="IPR003661">
    <property type="entry name" value="HisK_dim/P_dom"/>
</dbReference>
<dbReference type="InterPro" id="IPR003594">
    <property type="entry name" value="HATPase_dom"/>
</dbReference>
<dbReference type="SUPFAM" id="SSF47384">
    <property type="entry name" value="Homodimeric domain of signal transducing histidine kinase"/>
    <property type="match status" value="1"/>
</dbReference>
<feature type="domain" description="Histidine kinase" evidence="4">
    <location>
        <begin position="180"/>
        <end position="391"/>
    </location>
</feature>
<dbReference type="Gene3D" id="3.30.565.10">
    <property type="entry name" value="Histidine kinase-like ATPase, C-terminal domain"/>
    <property type="match status" value="1"/>
</dbReference>
<dbReference type="PROSITE" id="PS50109">
    <property type="entry name" value="HIS_KIN"/>
    <property type="match status" value="1"/>
</dbReference>
<evidence type="ECO:0000313" key="5">
    <source>
        <dbReference type="EMBL" id="SHN43735.1"/>
    </source>
</evidence>
<dbReference type="Gene3D" id="3.30.450.40">
    <property type="match status" value="1"/>
</dbReference>
<dbReference type="PANTHER" id="PTHR43547">
    <property type="entry name" value="TWO-COMPONENT HISTIDINE KINASE"/>
    <property type="match status" value="1"/>
</dbReference>
<dbReference type="InterPro" id="IPR005467">
    <property type="entry name" value="His_kinase_dom"/>
</dbReference>
<organism evidence="5 6">
    <name type="scientific">Duganella sacchari</name>
    <dbReference type="NCBI Taxonomy" id="551987"/>
    <lineage>
        <taxon>Bacteria</taxon>
        <taxon>Pseudomonadati</taxon>
        <taxon>Pseudomonadota</taxon>
        <taxon>Betaproteobacteria</taxon>
        <taxon>Burkholderiales</taxon>
        <taxon>Oxalobacteraceae</taxon>
        <taxon>Telluria group</taxon>
        <taxon>Duganella</taxon>
    </lineage>
</organism>
<dbReference type="InterPro" id="IPR036097">
    <property type="entry name" value="HisK_dim/P_sf"/>
</dbReference>
<protein>
    <recommendedName>
        <fullName evidence="2">histidine kinase</fullName>
        <ecNumber evidence="2">2.7.13.3</ecNumber>
    </recommendedName>
</protein>
<reference evidence="6" key="1">
    <citation type="submission" date="2016-11" db="EMBL/GenBank/DDBJ databases">
        <authorList>
            <person name="Varghese N."/>
            <person name="Submissions S."/>
        </authorList>
    </citation>
    <scope>NUCLEOTIDE SEQUENCE [LARGE SCALE GENOMIC DNA]</scope>
    <source>
        <strain evidence="6">Sac-22</strain>
    </source>
</reference>
<dbReference type="Pfam" id="PF02518">
    <property type="entry name" value="HATPase_c"/>
    <property type="match status" value="1"/>
</dbReference>
<dbReference type="Pfam" id="PF01590">
    <property type="entry name" value="GAF"/>
    <property type="match status" value="1"/>
</dbReference>
<dbReference type="CDD" id="cd00082">
    <property type="entry name" value="HisKA"/>
    <property type="match status" value="1"/>
</dbReference>
<dbReference type="Pfam" id="PF00512">
    <property type="entry name" value="HisKA"/>
    <property type="match status" value="1"/>
</dbReference>
<dbReference type="InterPro" id="IPR004358">
    <property type="entry name" value="Sig_transdc_His_kin-like_C"/>
</dbReference>
<keyword evidence="3" id="KW-0597">Phosphoprotein</keyword>
<dbReference type="SUPFAM" id="SSF55874">
    <property type="entry name" value="ATPase domain of HSP90 chaperone/DNA topoisomerase II/histidine kinase"/>
    <property type="match status" value="1"/>
</dbReference>
<dbReference type="PANTHER" id="PTHR43547:SF2">
    <property type="entry name" value="HYBRID SIGNAL TRANSDUCTION HISTIDINE KINASE C"/>
    <property type="match status" value="1"/>
</dbReference>
<dbReference type="CDD" id="cd00075">
    <property type="entry name" value="HATPase"/>
    <property type="match status" value="1"/>
</dbReference>
<evidence type="ECO:0000256" key="1">
    <source>
        <dbReference type="ARBA" id="ARBA00000085"/>
    </source>
</evidence>
<evidence type="ECO:0000256" key="2">
    <source>
        <dbReference type="ARBA" id="ARBA00012438"/>
    </source>
</evidence>
<dbReference type="SUPFAM" id="SSF55781">
    <property type="entry name" value="GAF domain-like"/>
    <property type="match status" value="1"/>
</dbReference>
<evidence type="ECO:0000313" key="6">
    <source>
        <dbReference type="Proteomes" id="UP000184339"/>
    </source>
</evidence>
<dbReference type="Proteomes" id="UP000184339">
    <property type="component" value="Unassembled WGS sequence"/>
</dbReference>
<dbReference type="InterPro" id="IPR003018">
    <property type="entry name" value="GAF"/>
</dbReference>
<dbReference type="InterPro" id="IPR029016">
    <property type="entry name" value="GAF-like_dom_sf"/>
</dbReference>
<dbReference type="InterPro" id="IPR036890">
    <property type="entry name" value="HATPase_C_sf"/>
</dbReference>
<name>A0A1M7RBP6_9BURK</name>
<sequence length="402" mass="43566">MTLSLEKDIAAVEKIAAVPTILEAVSEITGLGFVCVARVTANSWHTCAVLDKLGFGLKVGDALDVTTTLCEEVRDTNAAIIIDSVRDSAQYCDHKTPRIYGFQSYFSIPLHRPSGEYFGTLCGLDPNKAELTQSSTTKTLSLFAELISRQLAAESAMRTTQTALSDEKETSKLREQFIAMLGHDIRTPLSTISNGTEILKQQAPPAIAPLLAIMQRSVQRIAALIDDVTDFTRGRMGGGISLNIRHEKSVAEFLYQAVEELRGVYPGHEIVSDIPADISLLCDGQRMVQLLSNLLKNAIVHGNQAAPVYVNAKIANGIFELAITNSGTAIPEDIQAKLFKPFWKSTTANVSEGLGLGLFIASEIAVSHGGTLEVASSATATTFTYRCRTADFVERRIEARPF</sequence>
<dbReference type="OrthoDB" id="8807260at2"/>
<keyword evidence="6" id="KW-1185">Reference proteome</keyword>
<evidence type="ECO:0000256" key="3">
    <source>
        <dbReference type="ARBA" id="ARBA00022553"/>
    </source>
</evidence>
<gene>
    <name evidence="5" type="ORF">SAMN05192549_11846</name>
</gene>
<dbReference type="STRING" id="551987.SAMN05192549_11846"/>
<dbReference type="SMART" id="SM00387">
    <property type="entry name" value="HATPase_c"/>
    <property type="match status" value="1"/>
</dbReference>
<dbReference type="RefSeq" id="WP_072789890.1">
    <property type="nucleotide sequence ID" value="NZ_FRCX01000018.1"/>
</dbReference>
<dbReference type="GO" id="GO:0000155">
    <property type="term" value="F:phosphorelay sensor kinase activity"/>
    <property type="evidence" value="ECO:0007669"/>
    <property type="project" value="InterPro"/>
</dbReference>
<proteinExistence type="predicted"/>
<dbReference type="AlphaFoldDB" id="A0A1M7RBP6"/>
<dbReference type="Gene3D" id="1.10.287.130">
    <property type="match status" value="1"/>
</dbReference>
<dbReference type="EC" id="2.7.13.3" evidence="2"/>
<dbReference type="SMART" id="SM00388">
    <property type="entry name" value="HisKA"/>
    <property type="match status" value="1"/>
</dbReference>
<dbReference type="EMBL" id="FRCX01000018">
    <property type="protein sequence ID" value="SHN43735.1"/>
    <property type="molecule type" value="Genomic_DNA"/>
</dbReference>